<dbReference type="Proteomes" id="UP001179952">
    <property type="component" value="Unassembled WGS sequence"/>
</dbReference>
<feature type="compositionally biased region" description="Basic and acidic residues" evidence="1">
    <location>
        <begin position="69"/>
        <end position="90"/>
    </location>
</feature>
<gene>
    <name evidence="3" type="ORF">QJS04_geneDACA021120</name>
</gene>
<dbReference type="SMART" id="SM00767">
    <property type="entry name" value="DCD"/>
    <property type="match status" value="1"/>
</dbReference>
<comment type="caution">
    <text evidence="3">The sequence shown here is derived from an EMBL/GenBank/DDBJ whole genome shotgun (WGS) entry which is preliminary data.</text>
</comment>
<keyword evidence="4" id="KW-1185">Reference proteome</keyword>
<feature type="compositionally biased region" description="Basic and acidic residues" evidence="1">
    <location>
        <begin position="1"/>
        <end position="11"/>
    </location>
</feature>
<feature type="domain" description="DCD" evidence="2">
    <location>
        <begin position="152"/>
        <end position="280"/>
    </location>
</feature>
<evidence type="ECO:0000313" key="3">
    <source>
        <dbReference type="EMBL" id="KAK1277140.1"/>
    </source>
</evidence>
<feature type="compositionally biased region" description="Basic residues" evidence="1">
    <location>
        <begin position="30"/>
        <end position="40"/>
    </location>
</feature>
<feature type="region of interest" description="Disordered" evidence="1">
    <location>
        <begin position="279"/>
        <end position="301"/>
    </location>
</feature>
<evidence type="ECO:0000313" key="4">
    <source>
        <dbReference type="Proteomes" id="UP001179952"/>
    </source>
</evidence>
<dbReference type="Pfam" id="PF10539">
    <property type="entry name" value="Dev_Cell_Death"/>
    <property type="match status" value="1"/>
</dbReference>
<dbReference type="InterPro" id="IPR013989">
    <property type="entry name" value="Dev_and_cell_death_domain"/>
</dbReference>
<dbReference type="PROSITE" id="PS51222">
    <property type="entry name" value="DCD"/>
    <property type="match status" value="1"/>
</dbReference>
<reference evidence="3" key="2">
    <citation type="submission" date="2023-06" db="EMBL/GenBank/DDBJ databases">
        <authorList>
            <person name="Ma L."/>
            <person name="Liu K.-W."/>
            <person name="Li Z."/>
            <person name="Hsiao Y.-Y."/>
            <person name="Qi Y."/>
            <person name="Fu T."/>
            <person name="Tang G."/>
            <person name="Zhang D."/>
            <person name="Sun W.-H."/>
            <person name="Liu D.-K."/>
            <person name="Li Y."/>
            <person name="Chen G.-Z."/>
            <person name="Liu X.-D."/>
            <person name="Liao X.-Y."/>
            <person name="Jiang Y.-T."/>
            <person name="Yu X."/>
            <person name="Hao Y."/>
            <person name="Huang J."/>
            <person name="Zhao X.-W."/>
            <person name="Ke S."/>
            <person name="Chen Y.-Y."/>
            <person name="Wu W.-L."/>
            <person name="Hsu J.-L."/>
            <person name="Lin Y.-F."/>
            <person name="Huang M.-D."/>
            <person name="Li C.-Y."/>
            <person name="Huang L."/>
            <person name="Wang Z.-W."/>
            <person name="Zhao X."/>
            <person name="Zhong W.-Y."/>
            <person name="Peng D.-H."/>
            <person name="Ahmad S."/>
            <person name="Lan S."/>
            <person name="Zhang J.-S."/>
            <person name="Tsai W.-C."/>
            <person name="Van De Peer Y."/>
            <person name="Liu Z.-J."/>
        </authorList>
    </citation>
    <scope>NUCLEOTIDE SEQUENCE</scope>
    <source>
        <strain evidence="3">SCP</strain>
        <tissue evidence="3">Leaves</tissue>
    </source>
</reference>
<feature type="compositionally biased region" description="Basic and acidic residues" evidence="1">
    <location>
        <begin position="99"/>
        <end position="126"/>
    </location>
</feature>
<dbReference type="PANTHER" id="PTHR46444">
    <property type="entry name" value="DCD (DEVELOPMENT AND CELL DEATH) DOMAIN PROTEIN-RELATED"/>
    <property type="match status" value="1"/>
</dbReference>
<dbReference type="PANTHER" id="PTHR46444:SF3">
    <property type="entry name" value="DCD (DEVELOPMENT AND CELL DEATH) DOMAIN PROTEIN"/>
    <property type="match status" value="1"/>
</dbReference>
<protein>
    <recommendedName>
        <fullName evidence="2">DCD domain-containing protein</fullName>
    </recommendedName>
</protein>
<proteinExistence type="predicted"/>
<evidence type="ECO:0000259" key="2">
    <source>
        <dbReference type="PROSITE" id="PS51222"/>
    </source>
</evidence>
<accession>A0AAV9BKJ3</accession>
<organism evidence="3 4">
    <name type="scientific">Acorus gramineus</name>
    <name type="common">Dwarf sweet flag</name>
    <dbReference type="NCBI Taxonomy" id="55184"/>
    <lineage>
        <taxon>Eukaryota</taxon>
        <taxon>Viridiplantae</taxon>
        <taxon>Streptophyta</taxon>
        <taxon>Embryophyta</taxon>
        <taxon>Tracheophyta</taxon>
        <taxon>Spermatophyta</taxon>
        <taxon>Magnoliopsida</taxon>
        <taxon>Liliopsida</taxon>
        <taxon>Acoraceae</taxon>
        <taxon>Acorus</taxon>
    </lineage>
</organism>
<feature type="region of interest" description="Disordered" evidence="1">
    <location>
        <begin position="1"/>
        <end position="151"/>
    </location>
</feature>
<reference evidence="3" key="1">
    <citation type="journal article" date="2023" name="Nat. Commun.">
        <title>Diploid and tetraploid genomes of Acorus and the evolution of monocots.</title>
        <authorList>
            <person name="Ma L."/>
            <person name="Liu K.W."/>
            <person name="Li Z."/>
            <person name="Hsiao Y.Y."/>
            <person name="Qi Y."/>
            <person name="Fu T."/>
            <person name="Tang G.D."/>
            <person name="Zhang D."/>
            <person name="Sun W.H."/>
            <person name="Liu D.K."/>
            <person name="Li Y."/>
            <person name="Chen G.Z."/>
            <person name="Liu X.D."/>
            <person name="Liao X.Y."/>
            <person name="Jiang Y.T."/>
            <person name="Yu X."/>
            <person name="Hao Y."/>
            <person name="Huang J."/>
            <person name="Zhao X.W."/>
            <person name="Ke S."/>
            <person name="Chen Y.Y."/>
            <person name="Wu W.L."/>
            <person name="Hsu J.L."/>
            <person name="Lin Y.F."/>
            <person name="Huang M.D."/>
            <person name="Li C.Y."/>
            <person name="Huang L."/>
            <person name="Wang Z.W."/>
            <person name="Zhao X."/>
            <person name="Zhong W.Y."/>
            <person name="Peng D.H."/>
            <person name="Ahmad S."/>
            <person name="Lan S."/>
            <person name="Zhang J.S."/>
            <person name="Tsai W.C."/>
            <person name="Van de Peer Y."/>
            <person name="Liu Z.J."/>
        </authorList>
    </citation>
    <scope>NUCLEOTIDE SEQUENCE</scope>
    <source>
        <strain evidence="3">SCP</strain>
    </source>
</reference>
<evidence type="ECO:0000256" key="1">
    <source>
        <dbReference type="SAM" id="MobiDB-lite"/>
    </source>
</evidence>
<name>A0AAV9BKJ3_ACOGR</name>
<dbReference type="AlphaFoldDB" id="A0AAV9BKJ3"/>
<sequence length="577" mass="65650">MGRKGKEKEESAAEASGQLQSAIKTAPMLKPKRKIKKKHLNQNSAKAKENKGTPSIGVKLEENMNSIERNIDKSINDMKGSEKSNIDKKCNQGSSTGKNNDKESQVEQKNEEKIIVNGRNNKEKQVYHKNKGQGAGSKQNRRNSMTNDKSKGNLGGLIFMCNRMTKPDCYRYMVMGHRVNKKELVLSIKPGLTLFLYDIDHKLLYGIYKASSVGGLKLEPSAFNGNFPAQVRFKVHKNCVPLPESKFKKAIKESYETRKNLFKTELTVEQVRRLTKLFRSSPSTPQPSIPLTPMSTKPKYQTMPLPPQDSLASRYMHPPVSAPTVQTSSLTHQDLFARQYMPPPYGREHLPAYAPPIHRETVPTKREAAPRDPLCMSEREYRTYGLVQEPSKRAAAENPYYSNRYGTSPLDSYTLPPRQAAYSSETSYVDRGADLSRRVADEAQFMMRPAHEHTAYVYGNSSRRETEYTGRLLDRPRDMESERLRAENSVKTLSDYYDRRYGTESERLNAENDVKALSDYYNRRYGTESEKLHADRAVKALSDNYDRRYGQPPVSSDYGTLPISSRYSFAGPTLPFR</sequence>
<dbReference type="EMBL" id="JAUJYN010000002">
    <property type="protein sequence ID" value="KAK1277140.1"/>
    <property type="molecule type" value="Genomic_DNA"/>
</dbReference>
<feature type="compositionally biased region" description="Polar residues" evidence="1">
    <location>
        <begin position="136"/>
        <end position="147"/>
    </location>
</feature>